<comment type="caution">
    <text evidence="1">The sequence shown here is derived from an EMBL/GenBank/DDBJ whole genome shotgun (WGS) entry which is preliminary data.</text>
</comment>
<dbReference type="Proteomes" id="UP000246702">
    <property type="component" value="Unassembled WGS sequence"/>
</dbReference>
<reference evidence="1 2" key="1">
    <citation type="submission" date="2016-12" db="EMBL/GenBank/DDBJ databases">
        <title>The genomes of Aspergillus section Nigri reveals drivers in fungal speciation.</title>
        <authorList>
            <consortium name="DOE Joint Genome Institute"/>
            <person name="Vesth T.C."/>
            <person name="Nybo J."/>
            <person name="Theobald S."/>
            <person name="Brandl J."/>
            <person name="Frisvad J.C."/>
            <person name="Nielsen K.F."/>
            <person name="Lyhne E.K."/>
            <person name="Kogle M.E."/>
            <person name="Kuo A."/>
            <person name="Riley R."/>
            <person name="Clum A."/>
            <person name="Nolan M."/>
            <person name="Lipzen A."/>
            <person name="Salamov A."/>
            <person name="Henrissat B."/>
            <person name="Wiebenga A."/>
            <person name="De Vries R.P."/>
            <person name="Grigoriev I.V."/>
            <person name="Mortensen U.H."/>
            <person name="Andersen M.R."/>
            <person name="Baker S.E."/>
        </authorList>
    </citation>
    <scope>NUCLEOTIDE SEQUENCE [LARGE SCALE GENOMIC DNA]</scope>
    <source>
        <strain evidence="1 2">CBS 115572</strain>
    </source>
</reference>
<keyword evidence="2" id="KW-1185">Reference proteome</keyword>
<protein>
    <submittedName>
        <fullName evidence="1">Uncharacterized protein</fullName>
    </submittedName>
</protein>
<evidence type="ECO:0000313" key="1">
    <source>
        <dbReference type="EMBL" id="PWY83192.1"/>
    </source>
</evidence>
<dbReference type="AlphaFoldDB" id="A0A317WDB3"/>
<evidence type="ECO:0000313" key="2">
    <source>
        <dbReference type="Proteomes" id="UP000246702"/>
    </source>
</evidence>
<dbReference type="OrthoDB" id="5979581at2759"/>
<name>A0A317WDB3_9EURO</name>
<dbReference type="STRING" id="1450535.A0A317WDB3"/>
<gene>
    <name evidence="1" type="ORF">BO94DRAFT_536665</name>
</gene>
<dbReference type="EMBL" id="MSFK01000019">
    <property type="protein sequence ID" value="PWY83192.1"/>
    <property type="molecule type" value="Genomic_DNA"/>
</dbReference>
<dbReference type="RefSeq" id="XP_025465977.1">
    <property type="nucleotide sequence ID" value="XM_025612067.1"/>
</dbReference>
<accession>A0A317WDB3</accession>
<proteinExistence type="predicted"/>
<dbReference type="GeneID" id="37114210"/>
<organism evidence="1 2">
    <name type="scientific">Aspergillus sclerotioniger CBS 115572</name>
    <dbReference type="NCBI Taxonomy" id="1450535"/>
    <lineage>
        <taxon>Eukaryota</taxon>
        <taxon>Fungi</taxon>
        <taxon>Dikarya</taxon>
        <taxon>Ascomycota</taxon>
        <taxon>Pezizomycotina</taxon>
        <taxon>Eurotiomycetes</taxon>
        <taxon>Eurotiomycetidae</taxon>
        <taxon>Eurotiales</taxon>
        <taxon>Aspergillaceae</taxon>
        <taxon>Aspergillus</taxon>
        <taxon>Aspergillus subgen. Circumdati</taxon>
    </lineage>
</organism>
<sequence length="66" mass="7777">MWSYMVLVSEFYLRHVPFLDCYDGGVMTTITGSLGPLPDQWKRLYIFSNDRDSWYDQLQPPTPTRA</sequence>